<keyword evidence="2" id="KW-0808">Transferase</keyword>
<dbReference type="Proteomes" id="UP000010847">
    <property type="component" value="Chromosome"/>
</dbReference>
<keyword evidence="3 5" id="KW-0418">Kinase</keyword>
<name>W0EEG1_9FIRM</name>
<dbReference type="eggNOG" id="COG3290">
    <property type="taxonomic scope" value="Bacteria"/>
</dbReference>
<sequence>MHDGESLDHILLKEQLEYYRLQRHDFLNHVQVIRGYLQLGKADKALEYMREMIDDFEAEQTAGQIPQETVGALILGFILALRKEQFPVEIYLDEQMKTTQFWKEFWREEYGQALYGYTRECIRNLYDKYRETEVEHPDVFLYIDGDKGLFCHLKVMRKEQTVWENRLALWKTE</sequence>
<dbReference type="HOGENOM" id="CLU_1568184_0_0_9"/>
<reference evidence="5 6" key="1">
    <citation type="submission" date="2013-12" db="EMBL/GenBank/DDBJ databases">
        <authorList>
            <consortium name="DOE Joint Genome Institute"/>
            <person name="Smidt H."/>
            <person name="Huntemann M."/>
            <person name="Han J."/>
            <person name="Chen A."/>
            <person name="Kyrpides N."/>
            <person name="Mavromatis K."/>
            <person name="Markowitz V."/>
            <person name="Palaniappan K."/>
            <person name="Ivanova N."/>
            <person name="Schaumberg A."/>
            <person name="Pati A."/>
            <person name="Liolios K."/>
            <person name="Nordberg H.P."/>
            <person name="Cantor M.N."/>
            <person name="Hua S.X."/>
            <person name="Woyke T."/>
        </authorList>
    </citation>
    <scope>NUCLEOTIDE SEQUENCE [LARGE SCALE GENOMIC DNA]</scope>
    <source>
        <strain evidence="6">DSM 15288</strain>
    </source>
</reference>
<protein>
    <submittedName>
        <fullName evidence="5">Histidine kinase</fullName>
    </submittedName>
</protein>
<dbReference type="Pfam" id="PF14689">
    <property type="entry name" value="SPOB_a"/>
    <property type="match status" value="1"/>
</dbReference>
<keyword evidence="1" id="KW-0597">Phosphoprotein</keyword>
<keyword evidence="6" id="KW-1185">Reference proteome</keyword>
<dbReference type="SUPFAM" id="SSF55890">
    <property type="entry name" value="Sporulation response regulatory protein Spo0B"/>
    <property type="match status" value="1"/>
</dbReference>
<feature type="domain" description="SpoOB alpha-helical" evidence="4">
    <location>
        <begin position="12"/>
        <end position="61"/>
    </location>
</feature>
<dbReference type="KEGG" id="dmt:DESME_13380"/>
<dbReference type="Gene3D" id="1.10.287.130">
    <property type="match status" value="1"/>
</dbReference>
<dbReference type="InterPro" id="IPR039506">
    <property type="entry name" value="SPOB_a"/>
</dbReference>
<evidence type="ECO:0000256" key="3">
    <source>
        <dbReference type="ARBA" id="ARBA00022777"/>
    </source>
</evidence>
<gene>
    <name evidence="5" type="ORF">DESME_13380</name>
</gene>
<dbReference type="STRING" id="871968.DESME_13380"/>
<evidence type="ECO:0000256" key="2">
    <source>
        <dbReference type="ARBA" id="ARBA00022679"/>
    </source>
</evidence>
<accession>W0EEG1</accession>
<dbReference type="InterPro" id="IPR016120">
    <property type="entry name" value="Sig_transdc_His_kin_SpoOB"/>
</dbReference>
<organism evidence="5 6">
    <name type="scientific">Desulfitobacterium metallireducens DSM 15288</name>
    <dbReference type="NCBI Taxonomy" id="871968"/>
    <lineage>
        <taxon>Bacteria</taxon>
        <taxon>Bacillati</taxon>
        <taxon>Bacillota</taxon>
        <taxon>Clostridia</taxon>
        <taxon>Eubacteriales</taxon>
        <taxon>Desulfitobacteriaceae</taxon>
        <taxon>Desulfitobacterium</taxon>
    </lineage>
</organism>
<evidence type="ECO:0000313" key="6">
    <source>
        <dbReference type="Proteomes" id="UP000010847"/>
    </source>
</evidence>
<evidence type="ECO:0000313" key="5">
    <source>
        <dbReference type="EMBL" id="AHF07903.1"/>
    </source>
</evidence>
<dbReference type="GO" id="GO:0000155">
    <property type="term" value="F:phosphorelay sensor kinase activity"/>
    <property type="evidence" value="ECO:0007669"/>
    <property type="project" value="InterPro"/>
</dbReference>
<dbReference type="EMBL" id="CP007032">
    <property type="protein sequence ID" value="AHF07903.1"/>
    <property type="molecule type" value="Genomic_DNA"/>
</dbReference>
<evidence type="ECO:0000256" key="1">
    <source>
        <dbReference type="ARBA" id="ARBA00022553"/>
    </source>
</evidence>
<proteinExistence type="predicted"/>
<dbReference type="AlphaFoldDB" id="W0EEG1"/>
<dbReference type="RefSeq" id="WP_006715844.1">
    <property type="nucleotide sequence ID" value="NZ_CP007032.1"/>
</dbReference>
<evidence type="ECO:0000259" key="4">
    <source>
        <dbReference type="Pfam" id="PF14689"/>
    </source>
</evidence>